<gene>
    <name evidence="1" type="ORF">SS50377_17478</name>
</gene>
<name>V6LGM7_9EUKA</name>
<dbReference type="EMBL" id="KI546152">
    <property type="protein sequence ID" value="EST42856.1"/>
    <property type="molecule type" value="Genomic_DNA"/>
</dbReference>
<accession>V6LGM7</accession>
<reference evidence="1" key="1">
    <citation type="journal article" date="2014" name="PLoS Genet.">
        <title>The Genome of Spironucleus salmonicida Highlights a Fish Pathogen Adapted to Fluctuating Environments.</title>
        <authorList>
            <person name="Xu F."/>
            <person name="Jerlstrom-Hultqvist J."/>
            <person name="Einarsson E."/>
            <person name="Astvaldsson A."/>
            <person name="Svard S.G."/>
            <person name="Andersson J.O."/>
        </authorList>
    </citation>
    <scope>NUCLEOTIDE SEQUENCE</scope>
</reference>
<sequence>MTTQKPRIQNLLNAPISYYDQIGITKHARYLHGCRITILEGPEFYEPEQFNFRASGCAENAKDRGDGRQSQGLSKGGLESRGWQICMFWCGVFNWCWEI</sequence>
<proteinExistence type="predicted"/>
<protein>
    <submittedName>
        <fullName evidence="1">Uncharacterized protein</fullName>
    </submittedName>
</protein>
<evidence type="ECO:0000313" key="1">
    <source>
        <dbReference type="EMBL" id="EST42856.1"/>
    </source>
</evidence>
<dbReference type="AlphaFoldDB" id="V6LGM7"/>
<organism evidence="1">
    <name type="scientific">Spironucleus salmonicida</name>
    <dbReference type="NCBI Taxonomy" id="348837"/>
    <lineage>
        <taxon>Eukaryota</taxon>
        <taxon>Metamonada</taxon>
        <taxon>Diplomonadida</taxon>
        <taxon>Hexamitidae</taxon>
        <taxon>Hexamitinae</taxon>
        <taxon>Spironucleus</taxon>
    </lineage>
</organism>